<dbReference type="Proteomes" id="UP000199242">
    <property type="component" value="Unassembled WGS sequence"/>
</dbReference>
<name>A0ABY0QNY0_9FLAO</name>
<accession>A0ABY0QNY0</accession>
<reference evidence="1 2" key="1">
    <citation type="submission" date="2016-10" db="EMBL/GenBank/DDBJ databases">
        <authorList>
            <person name="Varghese N."/>
            <person name="Submissions S."/>
        </authorList>
    </citation>
    <scope>NUCLEOTIDE SEQUENCE [LARGE SCALE GENOMIC DNA]</scope>
    <source>
        <strain evidence="1 2">CGMCC 1.10941</strain>
    </source>
</reference>
<evidence type="ECO:0000313" key="1">
    <source>
        <dbReference type="EMBL" id="SDL41118.1"/>
    </source>
</evidence>
<protein>
    <submittedName>
        <fullName evidence="1">Uncharacterized protein</fullName>
    </submittedName>
</protein>
<dbReference type="RefSeq" id="WP_089740917.1">
    <property type="nucleotide sequence ID" value="NZ_FNHD01000001.1"/>
</dbReference>
<dbReference type="EMBL" id="FNHD01000001">
    <property type="protein sequence ID" value="SDL41118.1"/>
    <property type="molecule type" value="Genomic_DNA"/>
</dbReference>
<keyword evidence="2" id="KW-1185">Reference proteome</keyword>
<evidence type="ECO:0000313" key="2">
    <source>
        <dbReference type="Proteomes" id="UP000199242"/>
    </source>
</evidence>
<comment type="caution">
    <text evidence="1">The sequence shown here is derived from an EMBL/GenBank/DDBJ whole genome shotgun (WGS) entry which is preliminary data.</text>
</comment>
<sequence length="183" mass="21767">MKKKLSLILILNLFISYKAQKKPDKVNTKINESYLLSRKQFHGKLDSVQLKQIRALITNELKVEIEEDKSILINYFQYGKNCSEYSLKEKYANQLIDNYIKLSSKMSTTYHAVDFFIFTNDALNRERFEKRENYIKDSGFFAQTIFTLQENCRAFFILKPTGEFLKYYGSDYFTEVENFLDKK</sequence>
<organism evidence="1 2">
    <name type="scientific">Chryseobacterium taihuense</name>
    <dbReference type="NCBI Taxonomy" id="1141221"/>
    <lineage>
        <taxon>Bacteria</taxon>
        <taxon>Pseudomonadati</taxon>
        <taxon>Bacteroidota</taxon>
        <taxon>Flavobacteriia</taxon>
        <taxon>Flavobacteriales</taxon>
        <taxon>Weeksellaceae</taxon>
        <taxon>Chryseobacterium group</taxon>
        <taxon>Chryseobacterium</taxon>
    </lineage>
</organism>
<gene>
    <name evidence="1" type="ORF">SAMN05216273_10150</name>
</gene>
<proteinExistence type="predicted"/>